<dbReference type="InterPro" id="IPR011047">
    <property type="entry name" value="Quinoprotein_ADH-like_sf"/>
</dbReference>
<name>A0ABY4L3G6_THEAE</name>
<dbReference type="InterPro" id="IPR015943">
    <property type="entry name" value="WD40/YVTN_repeat-like_dom_sf"/>
</dbReference>
<sequence>MRARRRVRLAAAVGAVVLSAAGCGVFSGHRHTTNDDPRELSLPQRIEQVVWDWEAPEGVRLVATVAVPVGVVVVLDDGFVALAGDTGEEVWQYRVGEDARAAYASRRGDYLAMEVEDPEDGALLVELAPSTGEVVKQVAIEETDDERGINGAFGRNVSDGVLILRDPFDAPALEGRSLETDEALWVREDPPECTAVDGPNTDTVASVVLGEVVLEGFSCTGGDDEDGAGLLGRDLFTGEELWRFEEVLGPSVPGLGVLHRRYDPLTDRHLAMRTLNGLTRVFDVVDGELLGEWEEQVIGVLEDGSVALHSAEHNQYRREDSSGELLAALSVPRGVNRSVYPVLVDDGVVSHGYSTLEPGVRVWFQSWEWENDGEPVVIDVADERLSDPEAAVSATAIPGAVLLHYSEDGPEAKEVLFGLA</sequence>
<protein>
    <submittedName>
        <fullName evidence="2">PQQ-like beta-propeller repeat protein</fullName>
    </submittedName>
</protein>
<keyword evidence="3" id="KW-1185">Reference proteome</keyword>
<reference evidence="2 3" key="1">
    <citation type="submission" date="2020-04" db="EMBL/GenBank/DDBJ databases">
        <title>Thermobifida alba genome sequencing and assembly.</title>
        <authorList>
            <person name="Luzics S."/>
            <person name="Horvath B."/>
            <person name="Nagy I."/>
            <person name="Toth A."/>
            <person name="Nagy I."/>
            <person name="Kukolya J."/>
        </authorList>
    </citation>
    <scope>NUCLEOTIDE SEQUENCE [LARGE SCALE GENOMIC DNA]</scope>
    <source>
        <strain evidence="2 3">DSM 43795</strain>
    </source>
</reference>
<proteinExistence type="predicted"/>
<feature type="chain" id="PRO_5045975104" evidence="1">
    <location>
        <begin position="21"/>
        <end position="420"/>
    </location>
</feature>
<feature type="signal peptide" evidence="1">
    <location>
        <begin position="1"/>
        <end position="20"/>
    </location>
</feature>
<evidence type="ECO:0000256" key="1">
    <source>
        <dbReference type="SAM" id="SignalP"/>
    </source>
</evidence>
<accession>A0ABY4L3G6</accession>
<gene>
    <name evidence="2" type="ORF">FOF52_14365</name>
</gene>
<organism evidence="2 3">
    <name type="scientific">Thermobifida alba</name>
    <name type="common">Thermomonospora alba</name>
    <dbReference type="NCBI Taxonomy" id="53522"/>
    <lineage>
        <taxon>Bacteria</taxon>
        <taxon>Bacillati</taxon>
        <taxon>Actinomycetota</taxon>
        <taxon>Actinomycetes</taxon>
        <taxon>Streptosporangiales</taxon>
        <taxon>Nocardiopsidaceae</taxon>
        <taxon>Thermobifida</taxon>
    </lineage>
</organism>
<dbReference type="EMBL" id="CP051627">
    <property type="protein sequence ID" value="UPT22004.1"/>
    <property type="molecule type" value="Genomic_DNA"/>
</dbReference>
<dbReference type="Proteomes" id="UP000832041">
    <property type="component" value="Chromosome"/>
</dbReference>
<dbReference type="Gene3D" id="2.130.10.10">
    <property type="entry name" value="YVTN repeat-like/Quinoprotein amine dehydrogenase"/>
    <property type="match status" value="1"/>
</dbReference>
<keyword evidence="1" id="KW-0732">Signal</keyword>
<dbReference type="RefSeq" id="WP_248590479.1">
    <property type="nucleotide sequence ID" value="NZ_BAABEB010000003.1"/>
</dbReference>
<evidence type="ECO:0000313" key="2">
    <source>
        <dbReference type="EMBL" id="UPT22004.1"/>
    </source>
</evidence>
<evidence type="ECO:0000313" key="3">
    <source>
        <dbReference type="Proteomes" id="UP000832041"/>
    </source>
</evidence>
<dbReference type="PROSITE" id="PS51257">
    <property type="entry name" value="PROKAR_LIPOPROTEIN"/>
    <property type="match status" value="1"/>
</dbReference>
<dbReference type="SUPFAM" id="SSF50998">
    <property type="entry name" value="Quinoprotein alcohol dehydrogenase-like"/>
    <property type="match status" value="1"/>
</dbReference>